<comment type="caution">
    <text evidence="11">The sequence shown here is derived from an EMBL/GenBank/DDBJ whole genome shotgun (WGS) entry which is preliminary data.</text>
</comment>
<keyword evidence="7" id="KW-1015">Disulfide bond</keyword>
<evidence type="ECO:0000313" key="12">
    <source>
        <dbReference type="Proteomes" id="UP001519460"/>
    </source>
</evidence>
<accession>A0ABD0JVI9</accession>
<dbReference type="SMART" id="SM00607">
    <property type="entry name" value="FTP"/>
    <property type="match status" value="1"/>
</dbReference>
<dbReference type="PANTHER" id="PTHR45713:SF6">
    <property type="entry name" value="F5_8 TYPE C DOMAIN-CONTAINING PROTEIN"/>
    <property type="match status" value="1"/>
</dbReference>
<dbReference type="Pfam" id="PF22633">
    <property type="entry name" value="F5_F8_type_C_2"/>
    <property type="match status" value="1"/>
</dbReference>
<comment type="similarity">
    <text evidence="2">Belongs to the fucolectin family.</text>
</comment>
<name>A0ABD0JVI9_9CAEN</name>
<comment type="subunit">
    <text evidence="3">Homotrimer.</text>
</comment>
<keyword evidence="6" id="KW-0106">Calcium</keyword>
<evidence type="ECO:0008006" key="13">
    <source>
        <dbReference type="Google" id="ProtNLM"/>
    </source>
</evidence>
<dbReference type="InterPro" id="IPR000421">
    <property type="entry name" value="FA58C"/>
</dbReference>
<evidence type="ECO:0000259" key="9">
    <source>
        <dbReference type="PROSITE" id="PS50022"/>
    </source>
</evidence>
<feature type="signal peptide" evidence="8">
    <location>
        <begin position="1"/>
        <end position="19"/>
    </location>
</feature>
<dbReference type="AlphaFoldDB" id="A0ABD0JVI9"/>
<dbReference type="InterPro" id="IPR003609">
    <property type="entry name" value="Pan_app"/>
</dbReference>
<dbReference type="InterPro" id="IPR006585">
    <property type="entry name" value="FTP1"/>
</dbReference>
<dbReference type="EMBL" id="JACVVK020000314">
    <property type="protein sequence ID" value="KAK7478938.1"/>
    <property type="molecule type" value="Genomic_DNA"/>
</dbReference>
<proteinExistence type="inferred from homology"/>
<evidence type="ECO:0000256" key="2">
    <source>
        <dbReference type="ARBA" id="ARBA00010147"/>
    </source>
</evidence>
<dbReference type="InterPro" id="IPR008979">
    <property type="entry name" value="Galactose-bd-like_sf"/>
</dbReference>
<dbReference type="SUPFAM" id="SSF49785">
    <property type="entry name" value="Galactose-binding domain-like"/>
    <property type="match status" value="1"/>
</dbReference>
<evidence type="ECO:0000256" key="8">
    <source>
        <dbReference type="SAM" id="SignalP"/>
    </source>
</evidence>
<evidence type="ECO:0000256" key="1">
    <source>
        <dbReference type="ARBA" id="ARBA00002219"/>
    </source>
</evidence>
<feature type="domain" description="F5/8 type C" evidence="9">
    <location>
        <begin position="1"/>
        <end position="161"/>
    </location>
</feature>
<feature type="chain" id="PRO_5044834377" description="Fucolectin-like" evidence="8">
    <location>
        <begin position="20"/>
        <end position="253"/>
    </location>
</feature>
<keyword evidence="12" id="KW-1185">Reference proteome</keyword>
<keyword evidence="4" id="KW-0479">Metal-binding</keyword>
<evidence type="ECO:0000256" key="5">
    <source>
        <dbReference type="ARBA" id="ARBA00022734"/>
    </source>
</evidence>
<protein>
    <recommendedName>
        <fullName evidence="13">Fucolectin-like</fullName>
    </recommendedName>
</protein>
<dbReference type="Pfam" id="PF00024">
    <property type="entry name" value="PAN_1"/>
    <property type="match status" value="1"/>
</dbReference>
<dbReference type="PROSITE" id="PS50948">
    <property type="entry name" value="PAN"/>
    <property type="match status" value="1"/>
</dbReference>
<keyword evidence="5" id="KW-0430">Lectin</keyword>
<reference evidence="11 12" key="1">
    <citation type="journal article" date="2023" name="Sci. Data">
        <title>Genome assembly of the Korean intertidal mud-creeper Batillaria attramentaria.</title>
        <authorList>
            <person name="Patra A.K."/>
            <person name="Ho P.T."/>
            <person name="Jun S."/>
            <person name="Lee S.J."/>
            <person name="Kim Y."/>
            <person name="Won Y.J."/>
        </authorList>
    </citation>
    <scope>NUCLEOTIDE SEQUENCE [LARGE SCALE GENOMIC DNA]</scope>
    <source>
        <strain evidence="11">Wonlab-2016</strain>
    </source>
</reference>
<evidence type="ECO:0000256" key="4">
    <source>
        <dbReference type="ARBA" id="ARBA00022723"/>
    </source>
</evidence>
<evidence type="ECO:0000256" key="7">
    <source>
        <dbReference type="ARBA" id="ARBA00023157"/>
    </source>
</evidence>
<sequence length="253" mass="27918">MTVPAVFVLLPALTNVALHKPTQQSTYHPGFGKPENVVDGNSDTHLDYCTHTADRDQNPTRWWMVDLRAFYTVHTVLITNRGDCCGFRLSDFDVEVSTQNLARVAMTSQNTQLCYHHAGSVADGATVQVDCSQPIRGRYVRVVLHTSVEPLNICEVQVLATSVAPAFILTHNFVRTKAHKAPGDVIQQVYVTSVTQCITTCEKDPACTDVNLARAMTVTSQGLKRACQLLSFGGISQTDVTDPNADWDFYQRS</sequence>
<evidence type="ECO:0000259" key="10">
    <source>
        <dbReference type="PROSITE" id="PS50948"/>
    </source>
</evidence>
<dbReference type="GO" id="GO:0010185">
    <property type="term" value="P:regulation of cellular defense response"/>
    <property type="evidence" value="ECO:0007669"/>
    <property type="project" value="UniProtKB-ARBA"/>
</dbReference>
<evidence type="ECO:0000256" key="6">
    <source>
        <dbReference type="ARBA" id="ARBA00022837"/>
    </source>
</evidence>
<keyword evidence="8" id="KW-0732">Signal</keyword>
<evidence type="ECO:0000313" key="11">
    <source>
        <dbReference type="EMBL" id="KAK7478938.1"/>
    </source>
</evidence>
<feature type="domain" description="Apple" evidence="10">
    <location>
        <begin position="154"/>
        <end position="253"/>
    </location>
</feature>
<gene>
    <name evidence="11" type="ORF">BaRGS_00029805</name>
</gene>
<dbReference type="GO" id="GO:0046872">
    <property type="term" value="F:metal ion binding"/>
    <property type="evidence" value="ECO:0007669"/>
    <property type="project" value="UniProtKB-KW"/>
</dbReference>
<dbReference type="GO" id="GO:0042806">
    <property type="term" value="F:fucose binding"/>
    <property type="evidence" value="ECO:0007669"/>
    <property type="project" value="UniProtKB-ARBA"/>
</dbReference>
<dbReference type="GO" id="GO:0001868">
    <property type="term" value="P:regulation of complement activation, lectin pathway"/>
    <property type="evidence" value="ECO:0007669"/>
    <property type="project" value="UniProtKB-ARBA"/>
</dbReference>
<dbReference type="PANTHER" id="PTHR45713">
    <property type="entry name" value="FTP DOMAIN-CONTAINING PROTEIN"/>
    <property type="match status" value="1"/>
</dbReference>
<organism evidence="11 12">
    <name type="scientific">Batillaria attramentaria</name>
    <dbReference type="NCBI Taxonomy" id="370345"/>
    <lineage>
        <taxon>Eukaryota</taxon>
        <taxon>Metazoa</taxon>
        <taxon>Spiralia</taxon>
        <taxon>Lophotrochozoa</taxon>
        <taxon>Mollusca</taxon>
        <taxon>Gastropoda</taxon>
        <taxon>Caenogastropoda</taxon>
        <taxon>Sorbeoconcha</taxon>
        <taxon>Cerithioidea</taxon>
        <taxon>Batillariidae</taxon>
        <taxon>Batillaria</taxon>
    </lineage>
</organism>
<comment type="function">
    <text evidence="1">Acts as a defensive agent. Recognizes blood group fucosylated oligosaccharides including A, B, H and Lewis B-type antigens. Does not recognize Lewis A antigen and has low affinity for monovalent haptens.</text>
</comment>
<dbReference type="Proteomes" id="UP001519460">
    <property type="component" value="Unassembled WGS sequence"/>
</dbReference>
<dbReference type="PROSITE" id="PS50022">
    <property type="entry name" value="FA58C_3"/>
    <property type="match status" value="1"/>
</dbReference>
<dbReference type="InterPro" id="IPR051941">
    <property type="entry name" value="BG_Antigen-Binding_Lectin"/>
</dbReference>
<dbReference type="Gene3D" id="2.60.120.260">
    <property type="entry name" value="Galactose-binding domain-like"/>
    <property type="match status" value="1"/>
</dbReference>
<evidence type="ECO:0000256" key="3">
    <source>
        <dbReference type="ARBA" id="ARBA00011233"/>
    </source>
</evidence>